<dbReference type="SUPFAM" id="SSF82784">
    <property type="entry name" value="OsmC-like"/>
    <property type="match status" value="1"/>
</dbReference>
<name>A0AAV7YXN5_9EUKA</name>
<comment type="caution">
    <text evidence="1">The sequence shown here is derived from an EMBL/GenBank/DDBJ whole genome shotgun (WGS) entry which is preliminary data.</text>
</comment>
<dbReference type="PANTHER" id="PTHR39624">
    <property type="entry name" value="PROTEIN INVOLVED IN RIMO-MEDIATED BETA-METHYLTHIOLATION OF RIBOSOMAL PROTEIN S12 YCAO"/>
    <property type="match status" value="1"/>
</dbReference>
<dbReference type="Proteomes" id="UP001146793">
    <property type="component" value="Unassembled WGS sequence"/>
</dbReference>
<dbReference type="EMBL" id="JANTQA010000047">
    <property type="protein sequence ID" value="KAJ3432483.1"/>
    <property type="molecule type" value="Genomic_DNA"/>
</dbReference>
<evidence type="ECO:0000313" key="2">
    <source>
        <dbReference type="Proteomes" id="UP001146793"/>
    </source>
</evidence>
<protein>
    <submittedName>
        <fullName evidence="1">Osmc family protein</fullName>
    </submittedName>
</protein>
<evidence type="ECO:0000313" key="1">
    <source>
        <dbReference type="EMBL" id="KAJ3432483.1"/>
    </source>
</evidence>
<gene>
    <name evidence="1" type="ORF">M0812_21424</name>
</gene>
<dbReference type="InterPro" id="IPR003718">
    <property type="entry name" value="OsmC/Ohr_fam"/>
</dbReference>
<sequence>MLSHLPKNFNKSATPQLLRHLTTLLPSPNSILVTTKNKFVTTVDIDEGKFSFSVGLPAKPYQGLDNGPKPIDILLSSYASCTSMMGKFIATKNGYPLKEIKCKMSHKKEGETDVFVREVQFVGDTLTDEMKKTLLGGINSCPIHHLLHNSKKKTITKLID</sequence>
<dbReference type="InterPro" id="IPR036102">
    <property type="entry name" value="OsmC/Ohrsf"/>
</dbReference>
<dbReference type="InterPro" id="IPR015946">
    <property type="entry name" value="KH_dom-like_a/b"/>
</dbReference>
<dbReference type="Gene3D" id="3.30.300.20">
    <property type="match status" value="1"/>
</dbReference>
<proteinExistence type="predicted"/>
<organism evidence="1 2">
    <name type="scientific">Anaeramoeba flamelloides</name>
    <dbReference type="NCBI Taxonomy" id="1746091"/>
    <lineage>
        <taxon>Eukaryota</taxon>
        <taxon>Metamonada</taxon>
        <taxon>Anaeramoebidae</taxon>
        <taxon>Anaeramoeba</taxon>
    </lineage>
</organism>
<reference evidence="1" key="1">
    <citation type="submission" date="2022-08" db="EMBL/GenBank/DDBJ databases">
        <title>Novel sulphate-reducing endosymbionts in the free-living metamonad Anaeramoeba.</title>
        <authorList>
            <person name="Jerlstrom-Hultqvist J."/>
            <person name="Cepicka I."/>
            <person name="Gallot-Lavallee L."/>
            <person name="Salas-Leiva D."/>
            <person name="Curtis B.A."/>
            <person name="Zahonova K."/>
            <person name="Pipaliya S."/>
            <person name="Dacks J."/>
            <person name="Roger A.J."/>
        </authorList>
    </citation>
    <scope>NUCLEOTIDE SEQUENCE</scope>
    <source>
        <strain evidence="1">Busselton2</strain>
    </source>
</reference>
<accession>A0AAV7YXN5</accession>
<dbReference type="AlphaFoldDB" id="A0AAV7YXN5"/>
<dbReference type="Pfam" id="PF02566">
    <property type="entry name" value="OsmC"/>
    <property type="match status" value="1"/>
</dbReference>
<dbReference type="PANTHER" id="PTHR39624:SF2">
    <property type="entry name" value="OSMC-LIKE PROTEIN"/>
    <property type="match status" value="1"/>
</dbReference>